<organism evidence="1 2">
    <name type="scientific">Tribonema minus</name>
    <dbReference type="NCBI Taxonomy" id="303371"/>
    <lineage>
        <taxon>Eukaryota</taxon>
        <taxon>Sar</taxon>
        <taxon>Stramenopiles</taxon>
        <taxon>Ochrophyta</taxon>
        <taxon>PX clade</taxon>
        <taxon>Xanthophyceae</taxon>
        <taxon>Tribonematales</taxon>
        <taxon>Tribonemataceae</taxon>
        <taxon>Tribonema</taxon>
    </lineage>
</organism>
<dbReference type="EMBL" id="JAFCMP010000124">
    <property type="protein sequence ID" value="KAG5185713.1"/>
    <property type="molecule type" value="Genomic_DNA"/>
</dbReference>
<name>A0A835Z3E8_9STRA</name>
<evidence type="ECO:0000313" key="2">
    <source>
        <dbReference type="Proteomes" id="UP000664859"/>
    </source>
</evidence>
<dbReference type="Proteomes" id="UP000664859">
    <property type="component" value="Unassembled WGS sequence"/>
</dbReference>
<protein>
    <submittedName>
        <fullName evidence="1">Uncharacterized protein</fullName>
    </submittedName>
</protein>
<keyword evidence="2" id="KW-1185">Reference proteome</keyword>
<sequence>MDIVFGSNQAQGGARDVQRVLESVSQEKIDTYVVSGPLDPTTHTLYSAVFDHFGAMSRDTQALLHALAEQSSQGSYNLAQRVAFWRCRTSLTLQRALTRVVIDNWNAVIAPDGDVQRRLRLSKRGAPPWQAGAGITLADAALCACWPGVSALRLGGEEGFGSLDTTSTSMASSPREAAPCAAADAAAPNAAAPLTAAVACGAGCGVSGAGGGGRGTGAHATL</sequence>
<accession>A0A835Z3E8</accession>
<proteinExistence type="predicted"/>
<comment type="caution">
    <text evidence="1">The sequence shown here is derived from an EMBL/GenBank/DDBJ whole genome shotgun (WGS) entry which is preliminary data.</text>
</comment>
<evidence type="ECO:0000313" key="1">
    <source>
        <dbReference type="EMBL" id="KAG5185713.1"/>
    </source>
</evidence>
<dbReference type="AlphaFoldDB" id="A0A835Z3E8"/>
<reference evidence="1" key="1">
    <citation type="submission" date="2021-02" db="EMBL/GenBank/DDBJ databases">
        <title>First Annotated Genome of the Yellow-green Alga Tribonema minus.</title>
        <authorList>
            <person name="Mahan K.M."/>
        </authorList>
    </citation>
    <scope>NUCLEOTIDE SEQUENCE</scope>
    <source>
        <strain evidence="1">UTEX B ZZ1240</strain>
    </source>
</reference>
<gene>
    <name evidence="1" type="ORF">JKP88DRAFT_276634</name>
</gene>